<dbReference type="eggNOG" id="COG1413">
    <property type="taxonomic scope" value="Bacteria"/>
</dbReference>
<dbReference type="RefSeq" id="WP_011127016.1">
    <property type="nucleotide sequence ID" value="NC_005070.1"/>
</dbReference>
<reference evidence="3 4" key="1">
    <citation type="journal article" date="2003" name="Nature">
        <title>The genome of a motile marine Synechococcus.</title>
        <authorList>
            <person name="Palenik B."/>
            <person name="Brahamsha B."/>
            <person name="Larimer F."/>
            <person name="Land M."/>
            <person name="Hauser L."/>
            <person name="Chain P."/>
            <person name="Lamerdin J."/>
            <person name="Regala W."/>
            <person name="Allen E.A."/>
            <person name="McCarren J."/>
            <person name="Paulsen I."/>
            <person name="Dufresne A."/>
            <person name="Partensky F."/>
            <person name="Webb E."/>
            <person name="Waterbury J."/>
        </authorList>
    </citation>
    <scope>NUCLEOTIDE SEQUENCE [LARGE SCALE GENOMIC DNA]</scope>
    <source>
        <strain evidence="3 4">WH8102</strain>
    </source>
</reference>
<dbReference type="Gene3D" id="1.25.10.10">
    <property type="entry name" value="Leucine-rich Repeat Variant"/>
    <property type="match status" value="1"/>
</dbReference>
<evidence type="ECO:0000256" key="1">
    <source>
        <dbReference type="ARBA" id="ARBA00022549"/>
    </source>
</evidence>
<dbReference type="KEGG" id="syw:SYNW0139"/>
<dbReference type="AlphaFoldDB" id="Q7U9W3"/>
<dbReference type="SUPFAM" id="SSF48371">
    <property type="entry name" value="ARM repeat"/>
    <property type="match status" value="1"/>
</dbReference>
<evidence type="ECO:0008006" key="5">
    <source>
        <dbReference type="Google" id="ProtNLM"/>
    </source>
</evidence>
<keyword evidence="1" id="KW-0042">Antenna complex</keyword>
<dbReference type="EMBL" id="BX569689">
    <property type="protein sequence ID" value="CAE06654.1"/>
    <property type="molecule type" value="Genomic_DNA"/>
</dbReference>
<dbReference type="InterPro" id="IPR016024">
    <property type="entry name" value="ARM-type_fold"/>
</dbReference>
<organism evidence="3 4">
    <name type="scientific">Parasynechococcus marenigrum (strain WH8102)</name>
    <dbReference type="NCBI Taxonomy" id="84588"/>
    <lineage>
        <taxon>Bacteria</taxon>
        <taxon>Bacillati</taxon>
        <taxon>Cyanobacteriota</taxon>
        <taxon>Cyanophyceae</taxon>
        <taxon>Synechococcales</taxon>
        <taxon>Prochlorococcaceae</taxon>
        <taxon>Parasynechococcus</taxon>
        <taxon>Parasynechococcus marenigrum</taxon>
    </lineage>
</organism>
<evidence type="ECO:0000313" key="3">
    <source>
        <dbReference type="EMBL" id="CAE06654.1"/>
    </source>
</evidence>
<evidence type="ECO:0000313" key="4">
    <source>
        <dbReference type="Proteomes" id="UP000001422"/>
    </source>
</evidence>
<name>Q7U9W3_PARMW</name>
<dbReference type="STRING" id="84588.SYNW0139"/>
<protein>
    <recommendedName>
        <fullName evidence="5">Spore coat protein CotB</fullName>
    </recommendedName>
</protein>
<dbReference type="Proteomes" id="UP000001422">
    <property type="component" value="Chromosome"/>
</dbReference>
<accession>Q7U9W3</accession>
<sequence>MTESSDTPVPDLAVLQEAIASGDPVRAMPALTQLRFVSDADAVPLLVLGTEQKPFLVRSLSCSGLGYKRTEQGWDVLRRLLVNDEDPNVRAEAANALASYGVDRAWPLLQNAFAADDAWLVRCSILSALAEQPEINLSWLMELATMAIADPDGTVRVSGAEILGRLVRDGAGQAVGVQARALLQPLQQDSDHRVVAAALNGLQSS</sequence>
<keyword evidence="2" id="KW-0605">Phycobilisome</keyword>
<keyword evidence="4" id="KW-1185">Reference proteome</keyword>
<proteinExistence type="predicted"/>
<gene>
    <name evidence="3" type="ordered locus">SYNW0139</name>
</gene>
<dbReference type="HOGENOM" id="CLU_101012_0_1_3"/>
<evidence type="ECO:0000256" key="2">
    <source>
        <dbReference type="ARBA" id="ARBA00022738"/>
    </source>
</evidence>
<dbReference type="Pfam" id="PF13646">
    <property type="entry name" value="HEAT_2"/>
    <property type="match status" value="1"/>
</dbReference>
<dbReference type="InterPro" id="IPR011989">
    <property type="entry name" value="ARM-like"/>
</dbReference>
<dbReference type="GO" id="GO:0030089">
    <property type="term" value="C:phycobilisome"/>
    <property type="evidence" value="ECO:0007669"/>
    <property type="project" value="UniProtKB-KW"/>
</dbReference>